<reference evidence="4 5" key="1">
    <citation type="submission" date="2016-10" db="EMBL/GenBank/DDBJ databases">
        <authorList>
            <person name="de Groot N.N."/>
        </authorList>
    </citation>
    <scope>NUCLEOTIDE SEQUENCE [LARGE SCALE GENOMIC DNA]</scope>
    <source>
        <strain evidence="4 5">PYCC 4715</strain>
    </source>
</reference>
<keyword evidence="1 2" id="KW-0694">RNA-binding</keyword>
<dbReference type="SMART" id="SM00360">
    <property type="entry name" value="RRM"/>
    <property type="match status" value="2"/>
</dbReference>
<dbReference type="SUPFAM" id="SSF54928">
    <property type="entry name" value="RNA-binding domain, RBD"/>
    <property type="match status" value="2"/>
</dbReference>
<dbReference type="InterPro" id="IPR012677">
    <property type="entry name" value="Nucleotide-bd_a/b_plait_sf"/>
</dbReference>
<gene>
    <name evidence="4" type="ORF">SAMEA4029009_CIC11G00000005449</name>
</gene>
<dbReference type="PANTHER" id="PTHR23189">
    <property type="entry name" value="RNA RECOGNITION MOTIF-CONTAINING"/>
    <property type="match status" value="1"/>
</dbReference>
<accession>A0A1L0BZX1</accession>
<feature type="domain" description="RRM" evidence="3">
    <location>
        <begin position="166"/>
        <end position="238"/>
    </location>
</feature>
<organism evidence="4 5">
    <name type="scientific">Sungouiella intermedia</name>
    <dbReference type="NCBI Taxonomy" id="45354"/>
    <lineage>
        <taxon>Eukaryota</taxon>
        <taxon>Fungi</taxon>
        <taxon>Dikarya</taxon>
        <taxon>Ascomycota</taxon>
        <taxon>Saccharomycotina</taxon>
        <taxon>Pichiomycetes</taxon>
        <taxon>Metschnikowiaceae</taxon>
        <taxon>Sungouiella</taxon>
    </lineage>
</organism>
<feature type="domain" description="RRM" evidence="3">
    <location>
        <begin position="26"/>
        <end position="105"/>
    </location>
</feature>
<name>A0A1L0BZX1_9ASCO</name>
<dbReference type="EMBL" id="LT635768">
    <property type="protein sequence ID" value="SGZ56873.1"/>
    <property type="molecule type" value="Genomic_DNA"/>
</dbReference>
<protein>
    <submittedName>
        <fullName evidence="4">CIC11C00000005449</fullName>
    </submittedName>
</protein>
<dbReference type="CDD" id="cd12246">
    <property type="entry name" value="RRM1_U1A_like"/>
    <property type="match status" value="1"/>
</dbReference>
<evidence type="ECO:0000259" key="3">
    <source>
        <dbReference type="PROSITE" id="PS50102"/>
    </source>
</evidence>
<evidence type="ECO:0000256" key="1">
    <source>
        <dbReference type="ARBA" id="ARBA00022884"/>
    </source>
</evidence>
<dbReference type="PROSITE" id="PS50102">
    <property type="entry name" value="RRM"/>
    <property type="match status" value="2"/>
</dbReference>
<evidence type="ECO:0000313" key="5">
    <source>
        <dbReference type="Proteomes" id="UP000182259"/>
    </source>
</evidence>
<dbReference type="Pfam" id="PF00076">
    <property type="entry name" value="RRM_1"/>
    <property type="match status" value="1"/>
</dbReference>
<evidence type="ECO:0000256" key="2">
    <source>
        <dbReference type="PROSITE-ProRule" id="PRU00176"/>
    </source>
</evidence>
<evidence type="ECO:0000313" key="4">
    <source>
        <dbReference type="EMBL" id="SGZ56873.1"/>
    </source>
</evidence>
<dbReference type="Gene3D" id="3.30.70.330">
    <property type="match status" value="2"/>
</dbReference>
<dbReference type="GO" id="GO:0003723">
    <property type="term" value="F:RNA binding"/>
    <property type="evidence" value="ECO:0007669"/>
    <property type="project" value="UniProtKB-UniRule"/>
</dbReference>
<dbReference type="InterPro" id="IPR035979">
    <property type="entry name" value="RBD_domain_sf"/>
</dbReference>
<dbReference type="AlphaFoldDB" id="A0A1L0BZX1"/>
<proteinExistence type="predicted"/>
<sequence>MLDLEEPATTLQDTFKDAQVKEIAHNTLYINNLNEKVSLNKLKPVLNLLFSRYGNVVQITAHKNMKMKGQAFITYKDASSTERAIRKLQGRPVFKKPIKISYSQTESDEFHKLSGKMEAIEKRKVAKKLREEEKTKMVAEKASTPATPGVLTKNQIKQWKSLPPHNVLLLQNLQEEQLVMEYLEGIFSGQDGFERVRLIKFRKLAFIDFDLEAKATKSLETIDPTSIGAEVLLTYAKK</sequence>
<dbReference type="InterPro" id="IPR000504">
    <property type="entry name" value="RRM_dom"/>
</dbReference>
<dbReference type="Proteomes" id="UP000182259">
    <property type="component" value="Chromosome V"/>
</dbReference>
<dbReference type="FunFam" id="3.30.70.330:FF:000039">
    <property type="entry name" value="U1 small nuclear ribonucleoprotein A"/>
    <property type="match status" value="1"/>
</dbReference>